<organism evidence="1 2">
    <name type="scientific">Oryza sativa subsp. japonica</name>
    <name type="common">Rice</name>
    <dbReference type="NCBI Taxonomy" id="39947"/>
    <lineage>
        <taxon>Eukaryota</taxon>
        <taxon>Viridiplantae</taxon>
        <taxon>Streptophyta</taxon>
        <taxon>Embryophyta</taxon>
        <taxon>Tracheophyta</taxon>
        <taxon>Spermatophyta</taxon>
        <taxon>Magnoliopsida</taxon>
        <taxon>Liliopsida</taxon>
        <taxon>Poales</taxon>
        <taxon>Poaceae</taxon>
        <taxon>BOP clade</taxon>
        <taxon>Oryzoideae</taxon>
        <taxon>Oryzeae</taxon>
        <taxon>Oryzinae</taxon>
        <taxon>Oryza</taxon>
        <taxon>Oryza sativa</taxon>
    </lineage>
</organism>
<dbReference type="AlphaFoldDB" id="Q5ZA70"/>
<sequence>MLNYMIETYNSSTGVRNVGKGSKQANLIRKQQRRLHSDKIRLQRQPRQHVHALSVQYEWINRSGTLMMILWW</sequence>
<evidence type="ECO:0000313" key="2">
    <source>
        <dbReference type="Proteomes" id="UP000000763"/>
    </source>
</evidence>
<evidence type="ECO:0000313" key="1">
    <source>
        <dbReference type="EMBL" id="BAD53453.1"/>
    </source>
</evidence>
<dbReference type="EMBL" id="AP003522">
    <property type="protein sequence ID" value="BAD53453.1"/>
    <property type="molecule type" value="Genomic_DNA"/>
</dbReference>
<accession>Q5ZA70</accession>
<name>Q5ZA70_ORYSJ</name>
<protein>
    <submittedName>
        <fullName evidence="1">Uncharacterized protein</fullName>
    </submittedName>
</protein>
<proteinExistence type="predicted"/>
<reference evidence="2" key="2">
    <citation type="journal article" date="2008" name="Nucleic Acids Res.">
        <title>The rice annotation project database (RAP-DB): 2008 update.</title>
        <authorList>
            <consortium name="The rice annotation project (RAP)"/>
        </authorList>
    </citation>
    <scope>GENOME REANNOTATION</scope>
    <source>
        <strain evidence="2">cv. Nipponbare</strain>
    </source>
</reference>
<reference evidence="2" key="1">
    <citation type="journal article" date="2005" name="Nature">
        <title>The map-based sequence of the rice genome.</title>
        <authorList>
            <consortium name="International rice genome sequencing project (IRGSP)"/>
            <person name="Matsumoto T."/>
            <person name="Wu J."/>
            <person name="Kanamori H."/>
            <person name="Katayose Y."/>
            <person name="Fujisawa M."/>
            <person name="Namiki N."/>
            <person name="Mizuno H."/>
            <person name="Yamamoto K."/>
            <person name="Antonio B.A."/>
            <person name="Baba T."/>
            <person name="Sakata K."/>
            <person name="Nagamura Y."/>
            <person name="Aoki H."/>
            <person name="Arikawa K."/>
            <person name="Arita K."/>
            <person name="Bito T."/>
            <person name="Chiden Y."/>
            <person name="Fujitsuka N."/>
            <person name="Fukunaka R."/>
            <person name="Hamada M."/>
            <person name="Harada C."/>
            <person name="Hayashi A."/>
            <person name="Hijishita S."/>
            <person name="Honda M."/>
            <person name="Hosokawa S."/>
            <person name="Ichikawa Y."/>
            <person name="Idonuma A."/>
            <person name="Iijima M."/>
            <person name="Ikeda M."/>
            <person name="Ikeno M."/>
            <person name="Ito K."/>
            <person name="Ito S."/>
            <person name="Ito T."/>
            <person name="Ito Y."/>
            <person name="Ito Y."/>
            <person name="Iwabuchi A."/>
            <person name="Kamiya K."/>
            <person name="Karasawa W."/>
            <person name="Kurita K."/>
            <person name="Katagiri S."/>
            <person name="Kikuta A."/>
            <person name="Kobayashi H."/>
            <person name="Kobayashi N."/>
            <person name="Machita K."/>
            <person name="Maehara T."/>
            <person name="Masukawa M."/>
            <person name="Mizubayashi T."/>
            <person name="Mukai Y."/>
            <person name="Nagasaki H."/>
            <person name="Nagata Y."/>
            <person name="Naito S."/>
            <person name="Nakashima M."/>
            <person name="Nakama Y."/>
            <person name="Nakamichi Y."/>
            <person name="Nakamura M."/>
            <person name="Meguro A."/>
            <person name="Negishi M."/>
            <person name="Ohta I."/>
            <person name="Ohta T."/>
            <person name="Okamoto M."/>
            <person name="Ono N."/>
            <person name="Saji S."/>
            <person name="Sakaguchi M."/>
            <person name="Sakai K."/>
            <person name="Shibata M."/>
            <person name="Shimokawa T."/>
            <person name="Song J."/>
            <person name="Takazaki Y."/>
            <person name="Terasawa K."/>
            <person name="Tsugane M."/>
            <person name="Tsuji K."/>
            <person name="Ueda S."/>
            <person name="Waki K."/>
            <person name="Yamagata H."/>
            <person name="Yamamoto M."/>
            <person name="Yamamoto S."/>
            <person name="Yamane H."/>
            <person name="Yoshiki S."/>
            <person name="Yoshihara R."/>
            <person name="Yukawa K."/>
            <person name="Zhong H."/>
            <person name="Yano M."/>
            <person name="Yuan Q."/>
            <person name="Ouyang S."/>
            <person name="Liu J."/>
            <person name="Jones K.M."/>
            <person name="Gansberger K."/>
            <person name="Moffat K."/>
            <person name="Hill J."/>
            <person name="Bera J."/>
            <person name="Fadrosh D."/>
            <person name="Jin S."/>
            <person name="Johri S."/>
            <person name="Kim M."/>
            <person name="Overton L."/>
            <person name="Reardon M."/>
            <person name="Tsitrin T."/>
            <person name="Vuong H."/>
            <person name="Weaver B."/>
            <person name="Ciecko A."/>
            <person name="Tallon L."/>
            <person name="Jackson J."/>
            <person name="Pai G."/>
            <person name="Aken S.V."/>
            <person name="Utterback T."/>
            <person name="Reidmuller S."/>
            <person name="Feldblyum T."/>
            <person name="Hsiao J."/>
            <person name="Zismann V."/>
            <person name="Iobst S."/>
            <person name="de Vazeille A.R."/>
            <person name="Buell C.R."/>
            <person name="Ying K."/>
            <person name="Li Y."/>
            <person name="Lu T."/>
            <person name="Huang Y."/>
            <person name="Zhao Q."/>
            <person name="Feng Q."/>
            <person name="Zhang L."/>
            <person name="Zhu J."/>
            <person name="Weng Q."/>
            <person name="Mu J."/>
            <person name="Lu Y."/>
            <person name="Fan D."/>
            <person name="Liu Y."/>
            <person name="Guan J."/>
            <person name="Zhang Y."/>
            <person name="Yu S."/>
            <person name="Liu X."/>
            <person name="Zhang Y."/>
            <person name="Hong G."/>
            <person name="Han B."/>
            <person name="Choisne N."/>
            <person name="Demange N."/>
            <person name="Orjeda G."/>
            <person name="Samain S."/>
            <person name="Cattolico L."/>
            <person name="Pelletier E."/>
            <person name="Couloux A."/>
            <person name="Segurens B."/>
            <person name="Wincker P."/>
            <person name="D'Hont A."/>
            <person name="Scarpelli C."/>
            <person name="Weissenbach J."/>
            <person name="Salanoubat M."/>
            <person name="Quetier F."/>
            <person name="Yu Y."/>
            <person name="Kim H.R."/>
            <person name="Rambo T."/>
            <person name="Currie J."/>
            <person name="Collura K."/>
            <person name="Luo M."/>
            <person name="Yang T."/>
            <person name="Ammiraju J.S.S."/>
            <person name="Engler F."/>
            <person name="Soderlund C."/>
            <person name="Wing R.A."/>
            <person name="Palmer L.E."/>
            <person name="de la Bastide M."/>
            <person name="Spiegel L."/>
            <person name="Nascimento L."/>
            <person name="Zutavern T."/>
            <person name="O'Shaughnessy A."/>
            <person name="Dike S."/>
            <person name="Dedhia N."/>
            <person name="Preston R."/>
            <person name="Balija V."/>
            <person name="McCombie W.R."/>
            <person name="Chow T."/>
            <person name="Chen H."/>
            <person name="Chung M."/>
            <person name="Chen C."/>
            <person name="Shaw J."/>
            <person name="Wu H."/>
            <person name="Hsiao K."/>
            <person name="Chao Y."/>
            <person name="Chu M."/>
            <person name="Cheng C."/>
            <person name="Hour A."/>
            <person name="Lee P."/>
            <person name="Lin S."/>
            <person name="Lin Y."/>
            <person name="Liou J."/>
            <person name="Liu S."/>
            <person name="Hsing Y."/>
            <person name="Raghuvanshi S."/>
            <person name="Mohanty A."/>
            <person name="Bharti A.K."/>
            <person name="Gaur A."/>
            <person name="Gupta V."/>
            <person name="Kumar D."/>
            <person name="Ravi V."/>
            <person name="Vij S."/>
            <person name="Kapur A."/>
            <person name="Khurana P."/>
            <person name="Khurana P."/>
            <person name="Khurana J.P."/>
            <person name="Tyagi A.K."/>
            <person name="Gaikwad K."/>
            <person name="Singh A."/>
            <person name="Dalal V."/>
            <person name="Srivastava S."/>
            <person name="Dixit A."/>
            <person name="Pal A.K."/>
            <person name="Ghazi I.A."/>
            <person name="Yadav M."/>
            <person name="Pandit A."/>
            <person name="Bhargava A."/>
            <person name="Sureshbabu K."/>
            <person name="Batra K."/>
            <person name="Sharma T.R."/>
            <person name="Mohapatra T."/>
            <person name="Singh N.K."/>
            <person name="Messing J."/>
            <person name="Nelson A.B."/>
            <person name="Fuks G."/>
            <person name="Kavchok S."/>
            <person name="Keizer G."/>
            <person name="Linton E."/>
            <person name="Llaca V."/>
            <person name="Song R."/>
            <person name="Tanyolac B."/>
            <person name="Young S."/>
            <person name="Ho-Il K."/>
            <person name="Hahn J.H."/>
            <person name="Sangsakoo G."/>
            <person name="Vanavichit A."/>
            <person name="de Mattos Luiz.A.T."/>
            <person name="Zimmer P.D."/>
            <person name="Malone G."/>
            <person name="Dellagostin O."/>
            <person name="de Oliveira A.C."/>
            <person name="Bevan M."/>
            <person name="Bancroft I."/>
            <person name="Minx P."/>
            <person name="Cordum H."/>
            <person name="Wilson R."/>
            <person name="Cheng Z."/>
            <person name="Jin W."/>
            <person name="Jiang J."/>
            <person name="Leong S.A."/>
            <person name="Iwama H."/>
            <person name="Gojobori T."/>
            <person name="Itoh T."/>
            <person name="Niimura Y."/>
            <person name="Fujii Y."/>
            <person name="Habara T."/>
            <person name="Sakai H."/>
            <person name="Sato Y."/>
            <person name="Wilson G."/>
            <person name="Kumar K."/>
            <person name="McCouch S."/>
            <person name="Juretic N."/>
            <person name="Hoen D."/>
            <person name="Wright S."/>
            <person name="Bruskiewich R."/>
            <person name="Bureau T."/>
            <person name="Miyao A."/>
            <person name="Hirochika H."/>
            <person name="Nishikawa T."/>
            <person name="Kadowaki K."/>
            <person name="Sugiura M."/>
            <person name="Burr B."/>
            <person name="Sasaki T."/>
        </authorList>
    </citation>
    <scope>NUCLEOTIDE SEQUENCE [LARGE SCALE GENOMIC DNA]</scope>
    <source>
        <strain evidence="2">cv. Nipponbare</strain>
    </source>
</reference>
<dbReference type="Proteomes" id="UP000000763">
    <property type="component" value="Chromosome 6"/>
</dbReference>
<gene>
    <name evidence="1" type="primary">P0036B02.19</name>
</gene>